<dbReference type="AlphaFoldDB" id="G0TY54"/>
<feature type="transmembrane region" description="Helical" evidence="7">
    <location>
        <begin position="61"/>
        <end position="81"/>
    </location>
</feature>
<reference evidence="8" key="1">
    <citation type="journal article" date="2012" name="Proc. Natl. Acad. Sci. U.S.A.">
        <title>Antigenic diversity is generated by distinct evolutionary mechanisms in African trypanosome species.</title>
        <authorList>
            <person name="Jackson A.P."/>
            <person name="Berry A."/>
            <person name="Aslett M."/>
            <person name="Allison H.C."/>
            <person name="Burton P."/>
            <person name="Vavrova-Anderson J."/>
            <person name="Brown R."/>
            <person name="Browne H."/>
            <person name="Corton N."/>
            <person name="Hauser H."/>
            <person name="Gamble J."/>
            <person name="Gilderthorp R."/>
            <person name="Marcello L."/>
            <person name="McQuillan J."/>
            <person name="Otto T.D."/>
            <person name="Quail M.A."/>
            <person name="Sanders M.J."/>
            <person name="van Tonder A."/>
            <person name="Ginger M.L."/>
            <person name="Field M.C."/>
            <person name="Barry J.D."/>
            <person name="Hertz-Fowler C."/>
            <person name="Berriman M."/>
        </authorList>
    </citation>
    <scope>NUCLEOTIDE SEQUENCE</scope>
    <source>
        <strain evidence="8">Y486</strain>
    </source>
</reference>
<dbReference type="VEuPathDB" id="TriTrypDB:TvY486_0702360"/>
<dbReference type="GO" id="GO:0006890">
    <property type="term" value="P:retrograde vesicle-mediated transport, Golgi to endoplasmic reticulum"/>
    <property type="evidence" value="ECO:0007669"/>
    <property type="project" value="TreeGrafter"/>
</dbReference>
<feature type="transmembrane region" description="Helical" evidence="7">
    <location>
        <begin position="139"/>
        <end position="157"/>
    </location>
</feature>
<comment type="subcellular location">
    <subcellularLocation>
        <location evidence="1">Membrane</location>
        <topology evidence="1">Multi-pass membrane protein</topology>
    </subcellularLocation>
</comment>
<sequence>MASRDITGETSAWEAFKRNVQLKWSRLLDLCVPYRFLRWSAFALLIILYFLRVFYVRGFYVVTYGMCIHLLYLTLLVITPLSEDDLGDESQLPHTSTLGEEFRPFIPRVQEFVVWCNMVRVVVICLCLTFLRILDIPVFWPILVLYFILLTATQIGGRIRHMIKHRYVPWNAGKPKFVPKP</sequence>
<keyword evidence="3 7" id="KW-0812">Transmembrane</keyword>
<dbReference type="Pfam" id="PF03248">
    <property type="entry name" value="Rer1"/>
    <property type="match status" value="1"/>
</dbReference>
<name>G0TY54_TRYVY</name>
<comment type="function">
    <text evidence="6">Involved in the retrieval of endoplasmic reticulum membrane proteins from the early Golgi compartment.</text>
</comment>
<dbReference type="GO" id="GO:0006621">
    <property type="term" value="P:protein retention in ER lumen"/>
    <property type="evidence" value="ECO:0007669"/>
    <property type="project" value="TreeGrafter"/>
</dbReference>
<evidence type="ECO:0000256" key="6">
    <source>
        <dbReference type="PIRNR" id="PIRNR016013"/>
    </source>
</evidence>
<evidence type="ECO:0000256" key="4">
    <source>
        <dbReference type="ARBA" id="ARBA00022989"/>
    </source>
</evidence>
<evidence type="ECO:0000313" key="8">
    <source>
        <dbReference type="EMBL" id="CCC48899.1"/>
    </source>
</evidence>
<evidence type="ECO:0000256" key="5">
    <source>
        <dbReference type="ARBA" id="ARBA00023136"/>
    </source>
</evidence>
<accession>G0TY54</accession>
<keyword evidence="4 7" id="KW-1133">Transmembrane helix</keyword>
<proteinExistence type="inferred from homology"/>
<evidence type="ECO:0000256" key="7">
    <source>
        <dbReference type="SAM" id="Phobius"/>
    </source>
</evidence>
<dbReference type="PIRSF" id="PIRSF016013">
    <property type="entry name" value="AtER_Rer1p"/>
    <property type="match status" value="1"/>
</dbReference>
<protein>
    <recommendedName>
        <fullName evidence="6">Protein RER1</fullName>
    </recommendedName>
</protein>
<evidence type="ECO:0000256" key="3">
    <source>
        <dbReference type="ARBA" id="ARBA00022692"/>
    </source>
</evidence>
<dbReference type="InterPro" id="IPR004932">
    <property type="entry name" value="Rer1"/>
</dbReference>
<gene>
    <name evidence="8" type="ORF">TVY486_0702360</name>
</gene>
<keyword evidence="5 6" id="KW-0472">Membrane</keyword>
<dbReference type="EMBL" id="HE573023">
    <property type="protein sequence ID" value="CCC48899.1"/>
    <property type="molecule type" value="Genomic_DNA"/>
</dbReference>
<dbReference type="GO" id="GO:0005783">
    <property type="term" value="C:endoplasmic reticulum"/>
    <property type="evidence" value="ECO:0007669"/>
    <property type="project" value="GOC"/>
</dbReference>
<comment type="similarity">
    <text evidence="2 6">Belongs to the RER1 family.</text>
</comment>
<organism evidence="8">
    <name type="scientific">Trypanosoma vivax (strain Y486)</name>
    <dbReference type="NCBI Taxonomy" id="1055687"/>
    <lineage>
        <taxon>Eukaryota</taxon>
        <taxon>Discoba</taxon>
        <taxon>Euglenozoa</taxon>
        <taxon>Kinetoplastea</taxon>
        <taxon>Metakinetoplastina</taxon>
        <taxon>Trypanosomatida</taxon>
        <taxon>Trypanosomatidae</taxon>
        <taxon>Trypanosoma</taxon>
        <taxon>Duttonella</taxon>
    </lineage>
</organism>
<feature type="transmembrane region" description="Helical" evidence="7">
    <location>
        <begin position="112"/>
        <end position="133"/>
    </location>
</feature>
<evidence type="ECO:0000256" key="2">
    <source>
        <dbReference type="ARBA" id="ARBA00006070"/>
    </source>
</evidence>
<feature type="transmembrane region" description="Helical" evidence="7">
    <location>
        <begin position="36"/>
        <end position="55"/>
    </location>
</feature>
<evidence type="ECO:0000256" key="1">
    <source>
        <dbReference type="ARBA" id="ARBA00004141"/>
    </source>
</evidence>
<dbReference type="GO" id="GO:0000139">
    <property type="term" value="C:Golgi membrane"/>
    <property type="evidence" value="ECO:0007669"/>
    <property type="project" value="TreeGrafter"/>
</dbReference>
<dbReference type="PANTHER" id="PTHR10743">
    <property type="entry name" value="PROTEIN RER1"/>
    <property type="match status" value="1"/>
</dbReference>
<dbReference type="PANTHER" id="PTHR10743:SF0">
    <property type="entry name" value="PROTEIN RER1"/>
    <property type="match status" value="1"/>
</dbReference>